<reference evidence="5 6" key="1">
    <citation type="submission" date="2023-01" db="EMBL/GenBank/DDBJ databases">
        <title>Analysis of 21 Apiospora genomes using comparative genomics revels a genus with tremendous synthesis potential of carbohydrate active enzymes and secondary metabolites.</title>
        <authorList>
            <person name="Sorensen T."/>
        </authorList>
    </citation>
    <scope>NUCLEOTIDE SEQUENCE [LARGE SCALE GENOMIC DNA]</scope>
    <source>
        <strain evidence="5 6">CBS 114990</strain>
    </source>
</reference>
<feature type="domain" description="Methyltransferase type 11" evidence="4">
    <location>
        <begin position="52"/>
        <end position="142"/>
    </location>
</feature>
<name>A0ABR1WYL7_9PEZI</name>
<proteinExistence type="inferred from homology"/>
<dbReference type="CDD" id="cd02440">
    <property type="entry name" value="AdoMet_MTases"/>
    <property type="match status" value="1"/>
</dbReference>
<dbReference type="Pfam" id="PF08241">
    <property type="entry name" value="Methyltransf_11"/>
    <property type="match status" value="1"/>
</dbReference>
<dbReference type="Gene3D" id="3.40.50.150">
    <property type="entry name" value="Vaccinia Virus protein VP39"/>
    <property type="match status" value="1"/>
</dbReference>
<keyword evidence="2 5" id="KW-0489">Methyltransferase</keyword>
<dbReference type="EMBL" id="JAQQWN010000004">
    <property type="protein sequence ID" value="KAK8088256.1"/>
    <property type="molecule type" value="Genomic_DNA"/>
</dbReference>
<dbReference type="PANTHER" id="PTHR44942">
    <property type="entry name" value="METHYLTRANSF_11 DOMAIN-CONTAINING PROTEIN"/>
    <property type="match status" value="1"/>
</dbReference>
<dbReference type="InterPro" id="IPR051052">
    <property type="entry name" value="Diverse_substrate_MTase"/>
</dbReference>
<comment type="caution">
    <text evidence="5">The sequence shown here is derived from an EMBL/GenBank/DDBJ whole genome shotgun (WGS) entry which is preliminary data.</text>
</comment>
<accession>A0ABR1WYL7</accession>
<dbReference type="GO" id="GO:0008168">
    <property type="term" value="F:methyltransferase activity"/>
    <property type="evidence" value="ECO:0007669"/>
    <property type="project" value="UniProtKB-KW"/>
</dbReference>
<dbReference type="SUPFAM" id="SSF53335">
    <property type="entry name" value="S-adenosyl-L-methionine-dependent methyltransferases"/>
    <property type="match status" value="1"/>
</dbReference>
<sequence>MASHTTLPSAAAEGFKDAASYDAHRPSYPPEVVESFLEALKITGQPDMNIVEVASGTGKFTELLAGRPERFLIKAIEPHEGMRGRLAEKDLSAVEVVDGTADKMPVSNDWGDACIAAQAFHWFATPESLQEIHRVLRPGAVLGMIWNVEDYTKKWKDVFQQQLPGNPLQALADTLTNQLPRFSLPIGEKTSKWTVWLTEDALWSRLSTLSQIAVLKGEEKEAAVKVFKEAMQSDDVERNGDGEIALHGVTYFAWTDRI</sequence>
<gene>
    <name evidence="5" type="ORF">PG997_003217</name>
</gene>
<dbReference type="GeneID" id="92040592"/>
<keyword evidence="3" id="KW-0808">Transferase</keyword>
<dbReference type="PANTHER" id="PTHR44942:SF4">
    <property type="entry name" value="METHYLTRANSFERASE TYPE 11 DOMAIN-CONTAINING PROTEIN"/>
    <property type="match status" value="1"/>
</dbReference>
<evidence type="ECO:0000256" key="3">
    <source>
        <dbReference type="ARBA" id="ARBA00022679"/>
    </source>
</evidence>
<dbReference type="GO" id="GO:0032259">
    <property type="term" value="P:methylation"/>
    <property type="evidence" value="ECO:0007669"/>
    <property type="project" value="UniProtKB-KW"/>
</dbReference>
<organism evidence="5 6">
    <name type="scientific">Apiospora hydei</name>
    <dbReference type="NCBI Taxonomy" id="1337664"/>
    <lineage>
        <taxon>Eukaryota</taxon>
        <taxon>Fungi</taxon>
        <taxon>Dikarya</taxon>
        <taxon>Ascomycota</taxon>
        <taxon>Pezizomycotina</taxon>
        <taxon>Sordariomycetes</taxon>
        <taxon>Xylariomycetidae</taxon>
        <taxon>Amphisphaeriales</taxon>
        <taxon>Apiosporaceae</taxon>
        <taxon>Apiospora</taxon>
    </lineage>
</organism>
<evidence type="ECO:0000313" key="5">
    <source>
        <dbReference type="EMBL" id="KAK8088256.1"/>
    </source>
</evidence>
<dbReference type="Proteomes" id="UP001433268">
    <property type="component" value="Unassembled WGS sequence"/>
</dbReference>
<comment type="similarity">
    <text evidence="1">Belongs to the methyltransferase superfamily.</text>
</comment>
<dbReference type="InterPro" id="IPR013216">
    <property type="entry name" value="Methyltransf_11"/>
</dbReference>
<evidence type="ECO:0000256" key="1">
    <source>
        <dbReference type="ARBA" id="ARBA00008361"/>
    </source>
</evidence>
<evidence type="ECO:0000259" key="4">
    <source>
        <dbReference type="Pfam" id="PF08241"/>
    </source>
</evidence>
<dbReference type="RefSeq" id="XP_066671150.1">
    <property type="nucleotide sequence ID" value="XM_066807532.1"/>
</dbReference>
<evidence type="ECO:0000313" key="6">
    <source>
        <dbReference type="Proteomes" id="UP001433268"/>
    </source>
</evidence>
<dbReference type="InterPro" id="IPR029063">
    <property type="entry name" value="SAM-dependent_MTases_sf"/>
</dbReference>
<protein>
    <submittedName>
        <fullName evidence="5">Methyltransferase</fullName>
    </submittedName>
</protein>
<keyword evidence="6" id="KW-1185">Reference proteome</keyword>
<evidence type="ECO:0000256" key="2">
    <source>
        <dbReference type="ARBA" id="ARBA00022603"/>
    </source>
</evidence>